<dbReference type="Gene3D" id="3.30.420.10">
    <property type="entry name" value="Ribonuclease H-like superfamily/Ribonuclease H"/>
    <property type="match status" value="1"/>
</dbReference>
<reference evidence="1 2" key="1">
    <citation type="submission" date="2014-06" db="EMBL/GenBank/DDBJ databases">
        <title>Evolutionary Origins and Diversification of the Mycorrhizal Mutualists.</title>
        <authorList>
            <consortium name="DOE Joint Genome Institute"/>
            <consortium name="Mycorrhizal Genomics Consortium"/>
            <person name="Kohler A."/>
            <person name="Kuo A."/>
            <person name="Nagy L.G."/>
            <person name="Floudas D."/>
            <person name="Copeland A."/>
            <person name="Barry K.W."/>
            <person name="Cichocki N."/>
            <person name="Veneault-Fourrey C."/>
            <person name="LaButti K."/>
            <person name="Lindquist E.A."/>
            <person name="Lipzen A."/>
            <person name="Lundell T."/>
            <person name="Morin E."/>
            <person name="Murat C."/>
            <person name="Riley R."/>
            <person name="Ohm R."/>
            <person name="Sun H."/>
            <person name="Tunlid A."/>
            <person name="Henrissat B."/>
            <person name="Grigoriev I.V."/>
            <person name="Hibbett D.S."/>
            <person name="Martin F."/>
        </authorList>
    </citation>
    <scope>NUCLEOTIDE SEQUENCE [LARGE SCALE GENOMIC DNA]</scope>
    <source>
        <strain evidence="1 2">SS14</strain>
    </source>
</reference>
<name>A0A0C9T7Y8_SPHS4</name>
<gene>
    <name evidence="1" type="ORF">M422DRAFT_193814</name>
</gene>
<feature type="non-terminal residue" evidence="1">
    <location>
        <position position="74"/>
    </location>
</feature>
<protein>
    <submittedName>
        <fullName evidence="1">Unplaced genomic scaffold SPHSTscaffold_356, whole genome shotgun sequence</fullName>
    </submittedName>
</protein>
<dbReference type="AlphaFoldDB" id="A0A0C9T7Y8"/>
<evidence type="ECO:0000313" key="1">
    <source>
        <dbReference type="EMBL" id="KIJ25138.1"/>
    </source>
</evidence>
<dbReference type="OrthoDB" id="3344688at2759"/>
<dbReference type="InterPro" id="IPR036397">
    <property type="entry name" value="RNaseH_sf"/>
</dbReference>
<evidence type="ECO:0000313" key="2">
    <source>
        <dbReference type="Proteomes" id="UP000054279"/>
    </source>
</evidence>
<sequence>MHRTLMSKSRTMRIYAGLPPFLWDEFYLTASHLHVKTITRSLDGRTPWELWYGRLPDYSYMREIGCRAFVLIQN</sequence>
<dbReference type="InterPro" id="IPR039537">
    <property type="entry name" value="Retrotran_Ty1/copia-like"/>
</dbReference>
<dbReference type="SUPFAM" id="SSF53098">
    <property type="entry name" value="Ribonuclease H-like"/>
    <property type="match status" value="1"/>
</dbReference>
<dbReference type="PANTHER" id="PTHR42648">
    <property type="entry name" value="TRANSPOSASE, PUTATIVE-RELATED"/>
    <property type="match status" value="1"/>
</dbReference>
<accession>A0A0C9T7Y8</accession>
<dbReference type="InterPro" id="IPR012337">
    <property type="entry name" value="RNaseH-like_sf"/>
</dbReference>
<organism evidence="1 2">
    <name type="scientific">Sphaerobolus stellatus (strain SS14)</name>
    <dbReference type="NCBI Taxonomy" id="990650"/>
    <lineage>
        <taxon>Eukaryota</taxon>
        <taxon>Fungi</taxon>
        <taxon>Dikarya</taxon>
        <taxon>Basidiomycota</taxon>
        <taxon>Agaricomycotina</taxon>
        <taxon>Agaricomycetes</taxon>
        <taxon>Phallomycetidae</taxon>
        <taxon>Geastrales</taxon>
        <taxon>Sphaerobolaceae</taxon>
        <taxon>Sphaerobolus</taxon>
    </lineage>
</organism>
<dbReference type="Proteomes" id="UP000054279">
    <property type="component" value="Unassembled WGS sequence"/>
</dbReference>
<keyword evidence="2" id="KW-1185">Reference proteome</keyword>
<dbReference type="EMBL" id="KN837431">
    <property type="protein sequence ID" value="KIJ25138.1"/>
    <property type="molecule type" value="Genomic_DNA"/>
</dbReference>
<proteinExistence type="predicted"/>
<dbReference type="HOGENOM" id="CLU_2747163_0_0_1"/>
<dbReference type="PANTHER" id="PTHR42648:SF28">
    <property type="entry name" value="TRANSPOSON-ENCODED PROTEIN WITH RIBONUCLEASE H-LIKE AND RETROVIRUS ZINC FINGER-LIKE DOMAINS"/>
    <property type="match status" value="1"/>
</dbReference>
<dbReference type="GO" id="GO:0003676">
    <property type="term" value="F:nucleic acid binding"/>
    <property type="evidence" value="ECO:0007669"/>
    <property type="project" value="InterPro"/>
</dbReference>